<keyword evidence="2" id="KW-1185">Reference proteome</keyword>
<evidence type="ECO:0000313" key="2">
    <source>
        <dbReference type="Proteomes" id="UP000032142"/>
    </source>
</evidence>
<name>A0A0B0NTM6_GOSAR</name>
<reference evidence="2" key="1">
    <citation type="submission" date="2014-09" db="EMBL/GenBank/DDBJ databases">
        <authorList>
            <person name="Mudge J."/>
            <person name="Ramaraj T."/>
            <person name="Lindquist I.E."/>
            <person name="Bharti A.K."/>
            <person name="Sundararajan A."/>
            <person name="Cameron C.T."/>
            <person name="Woodward J.E."/>
            <person name="May G.D."/>
            <person name="Brubaker C."/>
            <person name="Broadhvest J."/>
            <person name="Wilkins T.A."/>
        </authorList>
    </citation>
    <scope>NUCLEOTIDE SEQUENCE</scope>
    <source>
        <strain evidence="2">cv. AKA8401</strain>
    </source>
</reference>
<evidence type="ECO:0000313" key="1">
    <source>
        <dbReference type="EMBL" id="KHG17848.1"/>
    </source>
</evidence>
<organism evidence="1 2">
    <name type="scientific">Gossypium arboreum</name>
    <name type="common">Tree cotton</name>
    <name type="synonym">Gossypium nanking</name>
    <dbReference type="NCBI Taxonomy" id="29729"/>
    <lineage>
        <taxon>Eukaryota</taxon>
        <taxon>Viridiplantae</taxon>
        <taxon>Streptophyta</taxon>
        <taxon>Embryophyta</taxon>
        <taxon>Tracheophyta</taxon>
        <taxon>Spermatophyta</taxon>
        <taxon>Magnoliopsida</taxon>
        <taxon>eudicotyledons</taxon>
        <taxon>Gunneridae</taxon>
        <taxon>Pentapetalae</taxon>
        <taxon>rosids</taxon>
        <taxon>malvids</taxon>
        <taxon>Malvales</taxon>
        <taxon>Malvaceae</taxon>
        <taxon>Malvoideae</taxon>
        <taxon>Gossypium</taxon>
    </lineage>
</organism>
<proteinExistence type="predicted"/>
<accession>A0A0B0NTM6</accession>
<gene>
    <name evidence="1" type="ORF">F383_21527</name>
</gene>
<sequence length="46" mass="5358">MSGSRENKSCRLVVPFRFISSELGNHVYVFVSTELRRPKAQYEPLE</sequence>
<protein>
    <submittedName>
        <fullName evidence="1">Uncharacterized protein</fullName>
    </submittedName>
</protein>
<dbReference type="EMBL" id="KN409177">
    <property type="protein sequence ID" value="KHG17848.1"/>
    <property type="molecule type" value="Genomic_DNA"/>
</dbReference>
<dbReference type="Proteomes" id="UP000032142">
    <property type="component" value="Unassembled WGS sequence"/>
</dbReference>
<dbReference type="AlphaFoldDB" id="A0A0B0NTM6"/>